<dbReference type="PANTHER" id="PTHR47396:SF1">
    <property type="entry name" value="ATP-DEPENDENT HELICASE IRC3-RELATED"/>
    <property type="match status" value="1"/>
</dbReference>
<dbReference type="InterPro" id="IPR006935">
    <property type="entry name" value="Helicase/UvrB_N"/>
</dbReference>
<organism evidence="2 3">
    <name type="scientific">Budvicia aquatica</name>
    <dbReference type="NCBI Taxonomy" id="82979"/>
    <lineage>
        <taxon>Bacteria</taxon>
        <taxon>Pseudomonadati</taxon>
        <taxon>Pseudomonadota</taxon>
        <taxon>Gammaproteobacteria</taxon>
        <taxon>Enterobacterales</taxon>
        <taxon>Budviciaceae</taxon>
        <taxon>Budvicia</taxon>
    </lineage>
</organism>
<gene>
    <name evidence="2" type="ORF">NCTC12282_05088</name>
</gene>
<dbReference type="Pfam" id="PF00271">
    <property type="entry name" value="Helicase_C"/>
    <property type="match status" value="1"/>
</dbReference>
<dbReference type="GO" id="GO:0016787">
    <property type="term" value="F:hydrolase activity"/>
    <property type="evidence" value="ECO:0007669"/>
    <property type="project" value="InterPro"/>
</dbReference>
<accession>A0A484ZT11</accession>
<dbReference type="GO" id="GO:0003677">
    <property type="term" value="F:DNA binding"/>
    <property type="evidence" value="ECO:0007669"/>
    <property type="project" value="InterPro"/>
</dbReference>
<name>A0A484ZT11_9GAMM</name>
<evidence type="ECO:0000313" key="2">
    <source>
        <dbReference type="EMBL" id="VFS51445.1"/>
    </source>
</evidence>
<dbReference type="SMART" id="SM00490">
    <property type="entry name" value="HELICc"/>
    <property type="match status" value="1"/>
</dbReference>
<dbReference type="GO" id="GO:0005524">
    <property type="term" value="F:ATP binding"/>
    <property type="evidence" value="ECO:0007669"/>
    <property type="project" value="InterPro"/>
</dbReference>
<evidence type="ECO:0000259" key="1">
    <source>
        <dbReference type="PROSITE" id="PS51192"/>
    </source>
</evidence>
<dbReference type="InterPro" id="IPR014001">
    <property type="entry name" value="Helicase_ATP-bd"/>
</dbReference>
<dbReference type="AlphaFoldDB" id="A0A484ZT11"/>
<dbReference type="EMBL" id="CAADJA010000002">
    <property type="protein sequence ID" value="VFS51445.1"/>
    <property type="molecule type" value="Genomic_DNA"/>
</dbReference>
<reference evidence="2 3" key="1">
    <citation type="submission" date="2019-03" db="EMBL/GenBank/DDBJ databases">
        <authorList>
            <consortium name="Pathogen Informatics"/>
        </authorList>
    </citation>
    <scope>NUCLEOTIDE SEQUENCE [LARGE SCALE GENOMIC DNA]</scope>
    <source>
        <strain evidence="2 3">NCTC12282</strain>
    </source>
</reference>
<dbReference type="Pfam" id="PF04851">
    <property type="entry name" value="ResIII"/>
    <property type="match status" value="1"/>
</dbReference>
<dbReference type="SMART" id="SM00487">
    <property type="entry name" value="DEXDc"/>
    <property type="match status" value="1"/>
</dbReference>
<dbReference type="SUPFAM" id="SSF52540">
    <property type="entry name" value="P-loop containing nucleoside triphosphate hydrolases"/>
    <property type="match status" value="1"/>
</dbReference>
<sequence>MAPAGELMLNITPNFSQDRALNMLRRDWKQHNSFMVYSPTGSGKTGLAGFITDGHVSRGMRVLFVVPYTTLISQTADRFIQYGLPEDEIGYIWRDHPNSDPNRMIQIASADTLIRREFPDNIDLLIVDEAHLRRKKLLEAIKYLTENTKVKVIGLSGTPFSSFLGQYYQQLIKPTTIKELISRGDLSSYEFFAPSAPNLKGVKTQQSNEYGGDYNEEQLAEIMCGADLVGDIVRNWLENGQDRSTICFCVNVRHANHVTIEFNRAGIAAEVMTAGTPHDERQLIIHRFEQGATKVIVNVGVLVAGFDSDVRCIIYARPTKSEIRWIQCVGRGLRTAPGKDTCLIFDHSGSVHRLGFPDAIEYDSLPGTSDGMKDSKVQERAKRVEKLPKECTQCHFMKPAGVYVCPKCGHKPLSGEDVEVDSSRGLKKVSKKERKYTKEDKQRWWSQIKYYQRQRTSMGKPVSDGWCGHTYKSKFGTWPNGLQDYPIEISPEVSNFIKSKQIAFAKGREKQQKQQETSEPQIALPSINPALKSSEYLRQHITPAGGSL</sequence>
<dbReference type="Gene3D" id="3.40.50.300">
    <property type="entry name" value="P-loop containing nucleotide triphosphate hydrolases"/>
    <property type="match status" value="2"/>
</dbReference>
<evidence type="ECO:0000313" key="3">
    <source>
        <dbReference type="Proteomes" id="UP000373449"/>
    </source>
</evidence>
<proteinExistence type="predicted"/>
<dbReference type="InterPro" id="IPR027417">
    <property type="entry name" value="P-loop_NTPase"/>
</dbReference>
<dbReference type="PANTHER" id="PTHR47396">
    <property type="entry name" value="TYPE I RESTRICTION ENZYME ECOKI R PROTEIN"/>
    <property type="match status" value="1"/>
</dbReference>
<dbReference type="Proteomes" id="UP000373449">
    <property type="component" value="Unassembled WGS sequence"/>
</dbReference>
<dbReference type="InterPro" id="IPR050742">
    <property type="entry name" value="Helicase_Restrict-Modif_Enz"/>
</dbReference>
<dbReference type="GO" id="GO:0005829">
    <property type="term" value="C:cytosol"/>
    <property type="evidence" value="ECO:0007669"/>
    <property type="project" value="TreeGrafter"/>
</dbReference>
<protein>
    <submittedName>
        <fullName evidence="2">Hef nuclease</fullName>
    </submittedName>
</protein>
<feature type="domain" description="Helicase ATP-binding" evidence="1">
    <location>
        <begin position="25"/>
        <end position="177"/>
    </location>
</feature>
<dbReference type="PROSITE" id="PS51192">
    <property type="entry name" value="HELICASE_ATP_BIND_1"/>
    <property type="match status" value="1"/>
</dbReference>
<dbReference type="InterPro" id="IPR001650">
    <property type="entry name" value="Helicase_C-like"/>
</dbReference>